<dbReference type="InParanoid" id="G3I4A4"/>
<accession>G3I4A4</accession>
<gene>
    <name evidence="2" type="ORF">I79_018281</name>
</gene>
<proteinExistence type="predicted"/>
<sequence length="50" mass="5609">MNDTLQKTSLISEQKRMRGRPNSSLMCSTQPTVRHLCYLCSGEKPIALPS</sequence>
<protein>
    <submittedName>
        <fullName evidence="2">Uncharacterized protein</fullName>
    </submittedName>
</protein>
<organism evidence="2 3">
    <name type="scientific">Cricetulus griseus</name>
    <name type="common">Chinese hamster</name>
    <name type="synonym">Cricetulus barabensis griseus</name>
    <dbReference type="NCBI Taxonomy" id="10029"/>
    <lineage>
        <taxon>Eukaryota</taxon>
        <taxon>Metazoa</taxon>
        <taxon>Chordata</taxon>
        <taxon>Craniata</taxon>
        <taxon>Vertebrata</taxon>
        <taxon>Euteleostomi</taxon>
        <taxon>Mammalia</taxon>
        <taxon>Eutheria</taxon>
        <taxon>Euarchontoglires</taxon>
        <taxon>Glires</taxon>
        <taxon>Rodentia</taxon>
        <taxon>Myomorpha</taxon>
        <taxon>Muroidea</taxon>
        <taxon>Cricetidae</taxon>
        <taxon>Cricetinae</taxon>
        <taxon>Cricetulus</taxon>
    </lineage>
</organism>
<dbReference type="EMBL" id="JH001236">
    <property type="protein sequence ID" value="EGW09959.1"/>
    <property type="molecule type" value="Genomic_DNA"/>
</dbReference>
<name>G3I4A4_CRIGR</name>
<dbReference type="AlphaFoldDB" id="G3I4A4"/>
<evidence type="ECO:0000313" key="3">
    <source>
        <dbReference type="Proteomes" id="UP000001075"/>
    </source>
</evidence>
<reference evidence="3" key="1">
    <citation type="journal article" date="2011" name="Nat. Biotechnol.">
        <title>The genomic sequence of the Chinese hamster ovary (CHO)-K1 cell line.</title>
        <authorList>
            <person name="Xu X."/>
            <person name="Nagarajan H."/>
            <person name="Lewis N.E."/>
            <person name="Pan S."/>
            <person name="Cai Z."/>
            <person name="Liu X."/>
            <person name="Chen W."/>
            <person name="Xie M."/>
            <person name="Wang W."/>
            <person name="Hammond S."/>
            <person name="Andersen M.R."/>
            <person name="Neff N."/>
            <person name="Passarelli B."/>
            <person name="Koh W."/>
            <person name="Fan H.C."/>
            <person name="Wang J."/>
            <person name="Gui Y."/>
            <person name="Lee K.H."/>
            <person name="Betenbaugh M.J."/>
            <person name="Quake S.R."/>
            <person name="Famili I."/>
            <person name="Palsson B.O."/>
            <person name="Wang J."/>
        </authorList>
    </citation>
    <scope>NUCLEOTIDE SEQUENCE [LARGE SCALE GENOMIC DNA]</scope>
    <source>
        <strain evidence="3">CHO K1 cell line</strain>
    </source>
</reference>
<evidence type="ECO:0000256" key="1">
    <source>
        <dbReference type="SAM" id="MobiDB-lite"/>
    </source>
</evidence>
<dbReference type="Proteomes" id="UP000001075">
    <property type="component" value="Unassembled WGS sequence"/>
</dbReference>
<feature type="compositionally biased region" description="Polar residues" evidence="1">
    <location>
        <begin position="1"/>
        <end position="12"/>
    </location>
</feature>
<feature type="region of interest" description="Disordered" evidence="1">
    <location>
        <begin position="1"/>
        <end position="25"/>
    </location>
</feature>
<evidence type="ECO:0000313" key="2">
    <source>
        <dbReference type="EMBL" id="EGW09959.1"/>
    </source>
</evidence>